<dbReference type="Proteomes" id="UP000095286">
    <property type="component" value="Unplaced"/>
</dbReference>
<organism evidence="1 2">
    <name type="scientific">Rhabditophanes sp. KR3021</name>
    <dbReference type="NCBI Taxonomy" id="114890"/>
    <lineage>
        <taxon>Eukaryota</taxon>
        <taxon>Metazoa</taxon>
        <taxon>Ecdysozoa</taxon>
        <taxon>Nematoda</taxon>
        <taxon>Chromadorea</taxon>
        <taxon>Rhabditida</taxon>
        <taxon>Tylenchina</taxon>
        <taxon>Panagrolaimomorpha</taxon>
        <taxon>Strongyloidoidea</taxon>
        <taxon>Alloionematidae</taxon>
        <taxon>Rhabditophanes</taxon>
    </lineage>
</organism>
<evidence type="ECO:0000313" key="2">
    <source>
        <dbReference type="WBParaSite" id="RSKR_0000234700.1"/>
    </source>
</evidence>
<reference evidence="2" key="1">
    <citation type="submission" date="2016-11" db="UniProtKB">
        <authorList>
            <consortium name="WormBaseParasite"/>
        </authorList>
    </citation>
    <scope>IDENTIFICATION</scope>
    <source>
        <strain evidence="2">KR3021</strain>
    </source>
</reference>
<protein>
    <submittedName>
        <fullName evidence="2">7TM_GPCR_Srx domain-containing protein</fullName>
    </submittedName>
</protein>
<sequence length="102" mass="11948">MRERAQRNLLISAFLTFIFGTLFGISSKLIVYFAGEKQFTHLRITIMSLSIFYDLTCLSKVWMLFWSSAAIRKGITNCIRYRKFQVREVTNSTRIVVLTNRV</sequence>
<dbReference type="WBParaSite" id="RSKR_0000234700.1">
    <property type="protein sequence ID" value="RSKR_0000234700.1"/>
    <property type="gene ID" value="RSKR_0000234700"/>
</dbReference>
<name>A0AC35TMM8_9BILA</name>
<accession>A0AC35TMM8</accession>
<proteinExistence type="predicted"/>
<evidence type="ECO:0000313" key="1">
    <source>
        <dbReference type="Proteomes" id="UP000095286"/>
    </source>
</evidence>